<sequence length="314" mass="33971">MSRVTDPVSATTEAQQGRWVSACLPFIVGGSSGMVATVCIQPIDLIKVRLQLAGEGARTGSRPTAFSIARTIVTQGKVTDLYQGLSAGLLRQVVYGTARLGLFFTFEDMTQQRLQRRGLQMGFEHRALAGLAAGGLGALVANPTEVALIRMQSDGLQPKELRANYRSAFDTLARISRNEGILALWSGAFPTMIRAMATNFGQLAFFSESKHQLSTHTTLGPQAQTICASTIAGISAAFFSLPFDFLKTRLQRANAATGTPVYRGMWHCALEVARNEGLPRFYRGFGAYLFRIAPHSIIALVVADNINAVLKQAQ</sequence>
<proteinExistence type="inferred from homology"/>
<evidence type="ECO:0000256" key="2">
    <source>
        <dbReference type="ARBA" id="ARBA00006375"/>
    </source>
</evidence>
<dbReference type="SUPFAM" id="SSF103506">
    <property type="entry name" value="Mitochondrial carrier"/>
    <property type="match status" value="1"/>
</dbReference>
<dbReference type="GO" id="GO:0055085">
    <property type="term" value="P:transmembrane transport"/>
    <property type="evidence" value="ECO:0007669"/>
    <property type="project" value="InterPro"/>
</dbReference>
<evidence type="ECO:0000256" key="9">
    <source>
        <dbReference type="ARBA" id="ARBA00023136"/>
    </source>
</evidence>
<reference evidence="12 13" key="1">
    <citation type="submission" date="2013-03" db="EMBL/GenBank/DDBJ databases">
        <title>The Genome Sequence of Cladophialophora psammophila CBS 110553.</title>
        <authorList>
            <consortium name="The Broad Institute Genomics Platform"/>
            <person name="Cuomo C."/>
            <person name="de Hoog S."/>
            <person name="Gorbushina A."/>
            <person name="Walker B."/>
            <person name="Young S.K."/>
            <person name="Zeng Q."/>
            <person name="Gargeya S."/>
            <person name="Fitzgerald M."/>
            <person name="Haas B."/>
            <person name="Abouelleil A."/>
            <person name="Allen A.W."/>
            <person name="Alvarado L."/>
            <person name="Arachchi H.M."/>
            <person name="Berlin A.M."/>
            <person name="Chapman S.B."/>
            <person name="Gainer-Dewar J."/>
            <person name="Goldberg J."/>
            <person name="Griggs A."/>
            <person name="Gujja S."/>
            <person name="Hansen M."/>
            <person name="Howarth C."/>
            <person name="Imamovic A."/>
            <person name="Ireland A."/>
            <person name="Larimer J."/>
            <person name="McCowan C."/>
            <person name="Murphy C."/>
            <person name="Pearson M."/>
            <person name="Poon T.W."/>
            <person name="Priest M."/>
            <person name="Roberts A."/>
            <person name="Saif S."/>
            <person name="Shea T."/>
            <person name="Sisk P."/>
            <person name="Sykes S."/>
            <person name="Wortman J."/>
            <person name="Nusbaum C."/>
            <person name="Birren B."/>
        </authorList>
    </citation>
    <scope>NUCLEOTIDE SEQUENCE [LARGE SCALE GENOMIC DNA]</scope>
    <source>
        <strain evidence="12 13">CBS 110553</strain>
    </source>
</reference>
<dbReference type="GeneID" id="19186799"/>
<dbReference type="PRINTS" id="PR00926">
    <property type="entry name" value="MITOCARRIER"/>
</dbReference>
<dbReference type="Gene3D" id="1.50.40.10">
    <property type="entry name" value="Mitochondrial carrier domain"/>
    <property type="match status" value="1"/>
</dbReference>
<keyword evidence="5" id="KW-0677">Repeat</keyword>
<evidence type="ECO:0000256" key="1">
    <source>
        <dbReference type="ARBA" id="ARBA00004448"/>
    </source>
</evidence>
<keyword evidence="3 11" id="KW-0813">Transport</keyword>
<dbReference type="InterPro" id="IPR023395">
    <property type="entry name" value="MCP_dom_sf"/>
</dbReference>
<evidence type="ECO:0000313" key="13">
    <source>
        <dbReference type="Proteomes" id="UP000019471"/>
    </source>
</evidence>
<keyword evidence="6" id="KW-0999">Mitochondrion inner membrane</keyword>
<keyword evidence="13" id="KW-1185">Reference proteome</keyword>
<dbReference type="PANTHER" id="PTHR45618">
    <property type="entry name" value="MITOCHONDRIAL DICARBOXYLATE CARRIER-RELATED"/>
    <property type="match status" value="1"/>
</dbReference>
<gene>
    <name evidence="12" type="ORF">A1O5_02066</name>
</gene>
<dbReference type="FunFam" id="1.50.40.10:FF:000009">
    <property type="entry name" value="Mitochondrial 2-oxoglutarate/malate carrier protein"/>
    <property type="match status" value="1"/>
</dbReference>
<keyword evidence="8" id="KW-0496">Mitochondrion</keyword>
<organism evidence="12 13">
    <name type="scientific">Cladophialophora psammophila CBS 110553</name>
    <dbReference type="NCBI Taxonomy" id="1182543"/>
    <lineage>
        <taxon>Eukaryota</taxon>
        <taxon>Fungi</taxon>
        <taxon>Dikarya</taxon>
        <taxon>Ascomycota</taxon>
        <taxon>Pezizomycotina</taxon>
        <taxon>Eurotiomycetes</taxon>
        <taxon>Chaetothyriomycetidae</taxon>
        <taxon>Chaetothyriales</taxon>
        <taxon>Herpotrichiellaceae</taxon>
        <taxon>Cladophialophora</taxon>
    </lineage>
</organism>
<comment type="subcellular location">
    <subcellularLocation>
        <location evidence="1">Mitochondrion inner membrane</location>
        <topology evidence="1">Multi-pass membrane protein</topology>
    </subcellularLocation>
</comment>
<evidence type="ECO:0000256" key="6">
    <source>
        <dbReference type="ARBA" id="ARBA00022792"/>
    </source>
</evidence>
<evidence type="ECO:0000256" key="4">
    <source>
        <dbReference type="ARBA" id="ARBA00022692"/>
    </source>
</evidence>
<dbReference type="Proteomes" id="UP000019471">
    <property type="component" value="Unassembled WGS sequence"/>
</dbReference>
<dbReference type="PROSITE" id="PS50920">
    <property type="entry name" value="SOLCAR"/>
    <property type="match status" value="3"/>
</dbReference>
<dbReference type="GO" id="GO:0005743">
    <property type="term" value="C:mitochondrial inner membrane"/>
    <property type="evidence" value="ECO:0007669"/>
    <property type="project" value="UniProtKB-SubCell"/>
</dbReference>
<evidence type="ECO:0000256" key="5">
    <source>
        <dbReference type="ARBA" id="ARBA00022737"/>
    </source>
</evidence>
<dbReference type="EMBL" id="AMGX01000002">
    <property type="protein sequence ID" value="EXJ75370.1"/>
    <property type="molecule type" value="Genomic_DNA"/>
</dbReference>
<evidence type="ECO:0000256" key="7">
    <source>
        <dbReference type="ARBA" id="ARBA00022989"/>
    </source>
</evidence>
<name>W9XDI3_9EURO</name>
<evidence type="ECO:0000256" key="8">
    <source>
        <dbReference type="ARBA" id="ARBA00023128"/>
    </source>
</evidence>
<dbReference type="Pfam" id="PF00153">
    <property type="entry name" value="Mito_carr"/>
    <property type="match status" value="3"/>
</dbReference>
<dbReference type="RefSeq" id="XP_007740872.1">
    <property type="nucleotide sequence ID" value="XM_007742682.1"/>
</dbReference>
<keyword evidence="9 10" id="KW-0472">Membrane</keyword>
<comment type="caution">
    <text evidence="12">The sequence shown here is derived from an EMBL/GenBank/DDBJ whole genome shotgun (WGS) entry which is preliminary data.</text>
</comment>
<keyword evidence="7" id="KW-1133">Transmembrane helix</keyword>
<dbReference type="OrthoDB" id="756301at2759"/>
<accession>W9XDI3</accession>
<keyword evidence="4 10" id="KW-0812">Transmembrane</keyword>
<dbReference type="InterPro" id="IPR050391">
    <property type="entry name" value="Mito_Metabolite_Transporter"/>
</dbReference>
<dbReference type="AlphaFoldDB" id="W9XDI3"/>
<dbReference type="eggNOG" id="KOG0759">
    <property type="taxonomic scope" value="Eukaryota"/>
</dbReference>
<dbReference type="HOGENOM" id="CLU_015166_14_1_1"/>
<feature type="repeat" description="Solcar" evidence="10">
    <location>
        <begin position="220"/>
        <end position="309"/>
    </location>
</feature>
<feature type="repeat" description="Solcar" evidence="10">
    <location>
        <begin position="20"/>
        <end position="109"/>
    </location>
</feature>
<dbReference type="InterPro" id="IPR018108">
    <property type="entry name" value="MCP_transmembrane"/>
</dbReference>
<feature type="repeat" description="Solcar" evidence="10">
    <location>
        <begin position="121"/>
        <end position="212"/>
    </location>
</feature>
<evidence type="ECO:0000256" key="3">
    <source>
        <dbReference type="ARBA" id="ARBA00022448"/>
    </source>
</evidence>
<dbReference type="InterPro" id="IPR002067">
    <property type="entry name" value="MCP"/>
</dbReference>
<protein>
    <submittedName>
        <fullName evidence="12">Uncharacterized protein</fullName>
    </submittedName>
</protein>
<evidence type="ECO:0000256" key="11">
    <source>
        <dbReference type="RuleBase" id="RU000488"/>
    </source>
</evidence>
<evidence type="ECO:0000256" key="10">
    <source>
        <dbReference type="PROSITE-ProRule" id="PRU00282"/>
    </source>
</evidence>
<comment type="similarity">
    <text evidence="2 11">Belongs to the mitochondrial carrier (TC 2.A.29) family.</text>
</comment>
<evidence type="ECO:0000313" key="12">
    <source>
        <dbReference type="EMBL" id="EXJ75370.1"/>
    </source>
</evidence>